<dbReference type="RefSeq" id="WP_311599884.1">
    <property type="nucleotide sequence ID" value="NZ_JAVREM010000021.1"/>
</dbReference>
<dbReference type="Proteomes" id="UP001183420">
    <property type="component" value="Unassembled WGS sequence"/>
</dbReference>
<organism evidence="1 2">
    <name type="scientific">Streptomyces millisiae</name>
    <dbReference type="NCBI Taxonomy" id="3075542"/>
    <lineage>
        <taxon>Bacteria</taxon>
        <taxon>Bacillati</taxon>
        <taxon>Actinomycetota</taxon>
        <taxon>Actinomycetes</taxon>
        <taxon>Kitasatosporales</taxon>
        <taxon>Streptomycetaceae</taxon>
        <taxon>Streptomyces</taxon>
    </lineage>
</organism>
<keyword evidence="2" id="KW-1185">Reference proteome</keyword>
<dbReference type="Pfam" id="PF13707">
    <property type="entry name" value="RloB"/>
    <property type="match status" value="1"/>
</dbReference>
<reference evidence="2" key="1">
    <citation type="submission" date="2023-07" db="EMBL/GenBank/DDBJ databases">
        <title>30 novel species of actinomycetes from the DSMZ collection.</title>
        <authorList>
            <person name="Nouioui I."/>
        </authorList>
    </citation>
    <scope>NUCLEOTIDE SEQUENCE [LARGE SCALE GENOMIC DNA]</scope>
    <source>
        <strain evidence="2">DSM 44918</strain>
    </source>
</reference>
<name>A0ABU2LRD6_9ACTN</name>
<sequence length="214" mass="24484">MGRGRGKRSLDRRKSSRQEQRRFLIYCEGECTEKRYFKSLKSELRALPVSVEIGREHREPKSLVRAAIDHKERAPRSAADRYTAYDEVWCVMDVEAPVAHPSLPSAIRLAREHGISVALSNPCFELWLLLHFKTVSNYHSSEEMQRVLAALETCGYAVERKDFDFDALRGRFEQARQRAVELRRTGPSVSSMNPSTNVDLLVDLLVAARHGRSI</sequence>
<evidence type="ECO:0000313" key="1">
    <source>
        <dbReference type="EMBL" id="MDT0320160.1"/>
    </source>
</evidence>
<protein>
    <submittedName>
        <fullName evidence="1">RloB family protein</fullName>
    </submittedName>
</protein>
<evidence type="ECO:0000313" key="2">
    <source>
        <dbReference type="Proteomes" id="UP001183420"/>
    </source>
</evidence>
<dbReference type="EMBL" id="JAVREM010000021">
    <property type="protein sequence ID" value="MDT0320160.1"/>
    <property type="molecule type" value="Genomic_DNA"/>
</dbReference>
<gene>
    <name evidence="1" type="ORF">RNC47_17645</name>
</gene>
<comment type="caution">
    <text evidence="1">The sequence shown here is derived from an EMBL/GenBank/DDBJ whole genome shotgun (WGS) entry which is preliminary data.</text>
</comment>
<dbReference type="InterPro" id="IPR025591">
    <property type="entry name" value="RloB"/>
</dbReference>
<accession>A0ABU2LRD6</accession>
<proteinExistence type="predicted"/>